<comment type="caution">
    <text evidence="2">The sequence shown here is derived from an EMBL/GenBank/DDBJ whole genome shotgun (WGS) entry which is preliminary data.</text>
</comment>
<evidence type="ECO:0000313" key="2">
    <source>
        <dbReference type="EMBL" id="KYF48937.1"/>
    </source>
</evidence>
<dbReference type="PANTHER" id="PTHR13696:SF96">
    <property type="entry name" value="COBQ_COBB_MIND_PARA NUCLEOTIDE BINDING DOMAIN-CONTAINING PROTEIN"/>
    <property type="match status" value="1"/>
</dbReference>
<proteinExistence type="predicted"/>
<sequence>MIIALTGQKGGIGKSTTAVSLAVAALAKGRRVLLVDADPQGTVRTWGDVAAEAGHEIPTVMAMGASMHKPGQLPEVAAAYDLTVIDCPPRHGEIARSALMVADVAIYPCGPTAADAWALAAALEVFREAAALRSALKGCILITRKQGRTALGKSARAVLETSGLPVLSTELGYRIAYQESLACGQGVTGYAPRDAAAREITHLLEELETLHHGEKTSRGLAQKAAVA</sequence>
<dbReference type="Gene3D" id="3.40.50.300">
    <property type="entry name" value="P-loop containing nucleotide triphosphate hydrolases"/>
    <property type="match status" value="1"/>
</dbReference>
<dbReference type="CDD" id="cd02042">
    <property type="entry name" value="ParAB_family"/>
    <property type="match status" value="1"/>
</dbReference>
<dbReference type="Proteomes" id="UP000075420">
    <property type="component" value="Unassembled WGS sequence"/>
</dbReference>
<dbReference type="InterPro" id="IPR048089">
    <property type="entry name" value="McdA"/>
</dbReference>
<protein>
    <submittedName>
        <fullName evidence="2">Chromosome partitioning protein ParA</fullName>
    </submittedName>
</protein>
<accession>A0A150P1D7</accession>
<evidence type="ECO:0000259" key="1">
    <source>
        <dbReference type="Pfam" id="PF01656"/>
    </source>
</evidence>
<dbReference type="EMBL" id="JELY01003436">
    <property type="protein sequence ID" value="KYF48937.1"/>
    <property type="molecule type" value="Genomic_DNA"/>
</dbReference>
<dbReference type="InterPro" id="IPR002586">
    <property type="entry name" value="CobQ/CobB/MinD/ParA_Nub-bd_dom"/>
</dbReference>
<name>A0A150P1D7_SORCE</name>
<gene>
    <name evidence="2" type="ORF">BE08_27690</name>
</gene>
<dbReference type="PIRSF" id="PIRSF009320">
    <property type="entry name" value="Nuc_binding_HP_1000"/>
    <property type="match status" value="1"/>
</dbReference>
<reference evidence="2 3" key="1">
    <citation type="submission" date="2014-02" db="EMBL/GenBank/DDBJ databases">
        <title>The small core and large imbalanced accessory genome model reveals a collaborative survival strategy of Sorangium cellulosum strains in nature.</title>
        <authorList>
            <person name="Han K."/>
            <person name="Peng R."/>
            <person name="Blom J."/>
            <person name="Li Y.-Z."/>
        </authorList>
    </citation>
    <scope>NUCLEOTIDE SEQUENCE [LARGE SCALE GENOMIC DNA]</scope>
    <source>
        <strain evidence="2 3">So0157-25</strain>
    </source>
</reference>
<dbReference type="AlphaFoldDB" id="A0A150P1D7"/>
<dbReference type="PANTHER" id="PTHR13696">
    <property type="entry name" value="P-LOOP CONTAINING NUCLEOSIDE TRIPHOSPHATE HYDROLASE"/>
    <property type="match status" value="1"/>
</dbReference>
<feature type="domain" description="CobQ/CobB/MinD/ParA nucleotide binding" evidence="1">
    <location>
        <begin position="3"/>
        <end position="183"/>
    </location>
</feature>
<dbReference type="InterPro" id="IPR027417">
    <property type="entry name" value="P-loop_NTPase"/>
</dbReference>
<dbReference type="NCBIfam" id="NF041546">
    <property type="entry name" value="ParA_partition"/>
    <property type="match status" value="1"/>
</dbReference>
<evidence type="ECO:0000313" key="3">
    <source>
        <dbReference type="Proteomes" id="UP000075420"/>
    </source>
</evidence>
<organism evidence="2 3">
    <name type="scientific">Sorangium cellulosum</name>
    <name type="common">Polyangium cellulosum</name>
    <dbReference type="NCBI Taxonomy" id="56"/>
    <lineage>
        <taxon>Bacteria</taxon>
        <taxon>Pseudomonadati</taxon>
        <taxon>Myxococcota</taxon>
        <taxon>Polyangia</taxon>
        <taxon>Polyangiales</taxon>
        <taxon>Polyangiaceae</taxon>
        <taxon>Sorangium</taxon>
    </lineage>
</organism>
<dbReference type="SUPFAM" id="SSF52540">
    <property type="entry name" value="P-loop containing nucleoside triphosphate hydrolases"/>
    <property type="match status" value="1"/>
</dbReference>
<dbReference type="InterPro" id="IPR050678">
    <property type="entry name" value="DNA_Partitioning_ATPase"/>
</dbReference>
<dbReference type="Pfam" id="PF01656">
    <property type="entry name" value="CbiA"/>
    <property type="match status" value="1"/>
</dbReference>